<keyword evidence="2" id="KW-0813">Transport</keyword>
<sequence>MAEKSADGGTQPEEFSAPPEQHGQKRDRRAGQEHDRGPGGGRGRGDRWGDDGRDQRSGDEDDRLSDDEHDQRDRWPGDERDRRAADRYDRERWAEGPEDDGDHRPAPSGRIRFRRFRLAAWIALILAAAVVGASVMWTSGPPTEAELRENAGLFKKDRIRIGVKNDTPNIALQKETGSRGFEGFDIQIAYMLAADLGFPPDKVDFLSIETEDRARMQAEDDKGQPVKVDLVVATFSVTPEREADPSVGFSAPYLYTEQSVVTRSSTPSKKITSLGQLKGQRICTLGTSTSESELAKATEGTNAVITGVNSIKDCIDGLKDGAFEAVTTDAALLAGFVKESGGALVHHDIALEKTEMWAVNTGANDALRTLVDLSLYRSYADPQDQRWEQAYQTYIGPLLSDDPTGQTNANVAQANQPCVLPPPVRRWPWERTLAVQECSSS</sequence>
<dbReference type="Pfam" id="PF00497">
    <property type="entry name" value="SBP_bac_3"/>
    <property type="match status" value="1"/>
</dbReference>
<dbReference type="SMART" id="SM00062">
    <property type="entry name" value="PBPb"/>
    <property type="match status" value="1"/>
</dbReference>
<dbReference type="SUPFAM" id="SSF53850">
    <property type="entry name" value="Periplasmic binding protein-like II"/>
    <property type="match status" value="1"/>
</dbReference>
<dbReference type="EMBL" id="JAUSQU010000001">
    <property type="protein sequence ID" value="MDP9845652.1"/>
    <property type="molecule type" value="Genomic_DNA"/>
</dbReference>
<reference evidence="7 8" key="1">
    <citation type="submission" date="2023-07" db="EMBL/GenBank/DDBJ databases">
        <title>Sequencing the genomes of 1000 actinobacteria strains.</title>
        <authorList>
            <person name="Klenk H.-P."/>
        </authorList>
    </citation>
    <scope>NUCLEOTIDE SEQUENCE [LARGE SCALE GENOMIC DNA]</scope>
    <source>
        <strain evidence="7 8">DSM 46740</strain>
    </source>
</reference>
<feature type="compositionally biased region" description="Acidic residues" evidence="4">
    <location>
        <begin position="59"/>
        <end position="68"/>
    </location>
</feature>
<dbReference type="InterPro" id="IPR001638">
    <property type="entry name" value="Solute-binding_3/MltF_N"/>
</dbReference>
<keyword evidence="3" id="KW-0732">Signal</keyword>
<evidence type="ECO:0000313" key="7">
    <source>
        <dbReference type="EMBL" id="MDP9845652.1"/>
    </source>
</evidence>
<keyword evidence="5" id="KW-0812">Transmembrane</keyword>
<keyword evidence="8" id="KW-1185">Reference proteome</keyword>
<protein>
    <submittedName>
        <fullName evidence="7">Glutamate transport system substrate-binding protein</fullName>
    </submittedName>
</protein>
<feature type="transmembrane region" description="Helical" evidence="5">
    <location>
        <begin position="118"/>
        <end position="137"/>
    </location>
</feature>
<evidence type="ECO:0000256" key="3">
    <source>
        <dbReference type="ARBA" id="ARBA00022729"/>
    </source>
</evidence>
<comment type="caution">
    <text evidence="7">The sequence shown here is derived from an EMBL/GenBank/DDBJ whole genome shotgun (WGS) entry which is preliminary data.</text>
</comment>
<feature type="compositionally biased region" description="Basic and acidic residues" evidence="4">
    <location>
        <begin position="69"/>
        <end position="86"/>
    </location>
</feature>
<evidence type="ECO:0000259" key="6">
    <source>
        <dbReference type="SMART" id="SM00062"/>
    </source>
</evidence>
<feature type="compositionally biased region" description="Basic and acidic residues" evidence="4">
    <location>
        <begin position="29"/>
        <end position="58"/>
    </location>
</feature>
<evidence type="ECO:0000256" key="4">
    <source>
        <dbReference type="SAM" id="MobiDB-lite"/>
    </source>
</evidence>
<dbReference type="Proteomes" id="UP001225356">
    <property type="component" value="Unassembled WGS sequence"/>
</dbReference>
<dbReference type="PANTHER" id="PTHR30085">
    <property type="entry name" value="AMINO ACID ABC TRANSPORTER PERMEASE"/>
    <property type="match status" value="1"/>
</dbReference>
<feature type="region of interest" description="Disordered" evidence="4">
    <location>
        <begin position="1"/>
        <end position="86"/>
    </location>
</feature>
<name>A0ABT9QFV7_9ACTN</name>
<dbReference type="RefSeq" id="WP_307561475.1">
    <property type="nucleotide sequence ID" value="NZ_JAUSQU010000001.1"/>
</dbReference>
<proteinExistence type="inferred from homology"/>
<keyword evidence="5" id="KW-1133">Transmembrane helix</keyword>
<organism evidence="7 8">
    <name type="scientific">Streptosporangium lutulentum</name>
    <dbReference type="NCBI Taxonomy" id="1461250"/>
    <lineage>
        <taxon>Bacteria</taxon>
        <taxon>Bacillati</taxon>
        <taxon>Actinomycetota</taxon>
        <taxon>Actinomycetes</taxon>
        <taxon>Streptosporangiales</taxon>
        <taxon>Streptosporangiaceae</taxon>
        <taxon>Streptosporangium</taxon>
    </lineage>
</organism>
<accession>A0ABT9QFV7</accession>
<dbReference type="InterPro" id="IPR051455">
    <property type="entry name" value="Bact_solute-bind_prot3"/>
</dbReference>
<gene>
    <name evidence="7" type="ORF">J2853_004863</name>
</gene>
<evidence type="ECO:0000256" key="1">
    <source>
        <dbReference type="ARBA" id="ARBA00010333"/>
    </source>
</evidence>
<keyword evidence="5" id="KW-0472">Membrane</keyword>
<evidence type="ECO:0000256" key="2">
    <source>
        <dbReference type="ARBA" id="ARBA00022448"/>
    </source>
</evidence>
<evidence type="ECO:0000256" key="5">
    <source>
        <dbReference type="SAM" id="Phobius"/>
    </source>
</evidence>
<dbReference type="Gene3D" id="3.40.190.10">
    <property type="entry name" value="Periplasmic binding protein-like II"/>
    <property type="match status" value="2"/>
</dbReference>
<evidence type="ECO:0000313" key="8">
    <source>
        <dbReference type="Proteomes" id="UP001225356"/>
    </source>
</evidence>
<feature type="domain" description="Solute-binding protein family 3/N-terminal" evidence="6">
    <location>
        <begin position="158"/>
        <end position="398"/>
    </location>
</feature>
<comment type="similarity">
    <text evidence="1">Belongs to the bacterial solute-binding protein 3 family.</text>
</comment>
<dbReference type="PANTHER" id="PTHR30085:SF6">
    <property type="entry name" value="ABC TRANSPORTER GLUTAMINE-BINDING PROTEIN GLNH"/>
    <property type="match status" value="1"/>
</dbReference>